<dbReference type="HOGENOM" id="CLU_660071_0_0_11"/>
<dbReference type="SUPFAM" id="SSF52467">
    <property type="entry name" value="DHS-like NAD/FAD-binding domain"/>
    <property type="match status" value="1"/>
</dbReference>
<name>Q8FPM9_COREF</name>
<dbReference type="InterPro" id="IPR029035">
    <property type="entry name" value="DHS-like_NAD/FAD-binding_dom"/>
</dbReference>
<dbReference type="Pfam" id="PF13289">
    <property type="entry name" value="SIR2_2"/>
    <property type="match status" value="1"/>
</dbReference>
<dbReference type="CDD" id="cd01406">
    <property type="entry name" value="SIR2-like"/>
    <property type="match status" value="1"/>
</dbReference>
<sequence length="416" mass="46537">MKHSTILLGAGASVTSGLPDWDTFASRLLSTSKAVSDGDMVKMLLARQDPLIVVEAAKVAAGKSWDYQLQMALYQGLDSLDSLSPSPLHLAVVAHFLENEQSTSLVTLNFDNLLEIALEREAHEKATSVTRASADVSGNVVHHLHGVITPQDVDSVVLTLTDFANLIECTNSWQIDYLTAAVAKGALIIAGTSYRDPDLRQWLHRALREKPDHHSAFVLLAREAFGVSKSGFELIQDALSSQWKAIGLEPILLQDHADAAQIIRELVHVEEEYYHSPQNRCRAIWEVHERDFHERQREYVKNLSRDAQRLKTVFQTDKIDLSLWISDGEKHLIRWASQDRTYHDQSALRMVETGHDSEWIAGQALGVDALLFKNLEARGGRRWLSVLAVPLSVTHPFLPAKWGEMVLQFRSTGTAF</sequence>
<dbReference type="EMBL" id="BA000035">
    <property type="protein sequence ID" value="BAC18272.1"/>
    <property type="molecule type" value="Genomic_DNA"/>
</dbReference>
<dbReference type="Proteomes" id="UP000001409">
    <property type="component" value="Chromosome"/>
</dbReference>
<proteinExistence type="predicted"/>
<dbReference type="KEGG" id="cef:CE1462"/>
<dbReference type="Gene3D" id="3.40.50.1220">
    <property type="entry name" value="TPP-binding domain"/>
    <property type="match status" value="1"/>
</dbReference>
<dbReference type="eggNOG" id="ENOG5030MJI">
    <property type="taxonomic scope" value="Bacteria"/>
</dbReference>
<organism evidence="1 2">
    <name type="scientific">Corynebacterium efficiens (strain DSM 44549 / YS-314 / AJ 12310 / JCM 11189 / NBRC 100395)</name>
    <dbReference type="NCBI Taxonomy" id="196164"/>
    <lineage>
        <taxon>Bacteria</taxon>
        <taxon>Bacillati</taxon>
        <taxon>Actinomycetota</taxon>
        <taxon>Actinomycetes</taxon>
        <taxon>Mycobacteriales</taxon>
        <taxon>Corynebacteriaceae</taxon>
        <taxon>Corynebacterium</taxon>
    </lineage>
</organism>
<reference evidence="1 2" key="1">
    <citation type="journal article" date="2003" name="Genome Res.">
        <title>Comparative complete genome sequence analysis of the amino acid replacements responsible for the thermostability of Corynebacterium efficiens.</title>
        <authorList>
            <person name="Nishio Y."/>
            <person name="Nakamura Y."/>
            <person name="Kawarabayasi Y."/>
            <person name="Usuda Y."/>
            <person name="Kimura E."/>
            <person name="Sugimoto S."/>
            <person name="Matsui K."/>
            <person name="Yamagishi A."/>
            <person name="Kikuchi H."/>
            <person name="Ikeo K."/>
            <person name="Gojobori T."/>
        </authorList>
    </citation>
    <scope>NUCLEOTIDE SEQUENCE [LARGE SCALE GENOMIC DNA]</scope>
    <source>
        <strain evidence="2">DSM 44549 / YS-314 / AJ 12310 / JCM 11189 / NBRC 100395</strain>
    </source>
</reference>
<dbReference type="AlphaFoldDB" id="Q8FPM9"/>
<evidence type="ECO:0000313" key="1">
    <source>
        <dbReference type="EMBL" id="BAC18272.1"/>
    </source>
</evidence>
<evidence type="ECO:0000313" key="2">
    <source>
        <dbReference type="Proteomes" id="UP000001409"/>
    </source>
</evidence>
<dbReference type="STRING" id="196164.gene:10741877"/>
<keyword evidence="2" id="KW-1185">Reference proteome</keyword>
<protein>
    <submittedName>
        <fullName evidence="1">Uncharacterized protein</fullName>
    </submittedName>
</protein>
<accession>Q8FPM9</accession>